<dbReference type="Proteomes" id="UP000017246">
    <property type="component" value="Unassembled WGS sequence"/>
</dbReference>
<dbReference type="STRING" id="6211.A0A068Y2T1"/>
<dbReference type="EMBL" id="LN902845">
    <property type="protein sequence ID" value="CUT99407.1"/>
    <property type="molecule type" value="Genomic_DNA"/>
</dbReference>
<organism evidence="1 2">
    <name type="scientific">Echinococcus multilocularis</name>
    <name type="common">Fox tapeworm</name>
    <dbReference type="NCBI Taxonomy" id="6211"/>
    <lineage>
        <taxon>Eukaryota</taxon>
        <taxon>Metazoa</taxon>
        <taxon>Spiralia</taxon>
        <taxon>Lophotrochozoa</taxon>
        <taxon>Platyhelminthes</taxon>
        <taxon>Cestoda</taxon>
        <taxon>Eucestoda</taxon>
        <taxon>Cyclophyllidea</taxon>
        <taxon>Taeniidae</taxon>
        <taxon>Echinococcus</taxon>
    </lineage>
</organism>
<dbReference type="AlphaFoldDB" id="A0A068Y2T1"/>
<evidence type="ECO:0000313" key="1">
    <source>
        <dbReference type="EMBL" id="CUT99407.1"/>
    </source>
</evidence>
<sequence>MEHQQKQLLHLVGASAYSGNPLYATLITTMLGYSQAAADSSALTSIQQQSNRDELGDGSIRITGNSTFLQCDEEYLRPKADCLELFHQSRIFYHQHSAL</sequence>
<proteinExistence type="predicted"/>
<keyword evidence="2" id="KW-1185">Reference proteome</keyword>
<protein>
    <submittedName>
        <fullName evidence="1">Uncharacterized protein</fullName>
    </submittedName>
</protein>
<accession>A0A068Y2T1</accession>
<name>A0A068Y2T1_ECHMU</name>
<reference evidence="1" key="2">
    <citation type="submission" date="2015-11" db="EMBL/GenBank/DDBJ databases">
        <authorList>
            <person name="Zhang Y."/>
            <person name="Guo Z."/>
        </authorList>
    </citation>
    <scope>NUCLEOTIDE SEQUENCE</scope>
</reference>
<evidence type="ECO:0000313" key="2">
    <source>
        <dbReference type="Proteomes" id="UP000017246"/>
    </source>
</evidence>
<reference evidence="1" key="1">
    <citation type="journal article" date="2013" name="Nature">
        <title>The genomes of four tapeworm species reveal adaptations to parasitism.</title>
        <authorList>
            <person name="Tsai I.J."/>
            <person name="Zarowiecki M."/>
            <person name="Holroyd N."/>
            <person name="Garciarrubio A."/>
            <person name="Sanchez-Flores A."/>
            <person name="Brooks K.L."/>
            <person name="Tracey A."/>
            <person name="Bobes R.J."/>
            <person name="Fragoso G."/>
            <person name="Sciutto E."/>
            <person name="Aslett M."/>
            <person name="Beasley H."/>
            <person name="Bennett H.M."/>
            <person name="Cai J."/>
            <person name="Camicia F."/>
            <person name="Clark R."/>
            <person name="Cucher M."/>
            <person name="De Silva N."/>
            <person name="Day T.A."/>
            <person name="Deplazes P."/>
            <person name="Estrada K."/>
            <person name="Fernandez C."/>
            <person name="Holland P.W."/>
            <person name="Hou J."/>
            <person name="Hu S."/>
            <person name="Huckvale T."/>
            <person name="Hung S.S."/>
            <person name="Kamenetzky L."/>
            <person name="Keane J.A."/>
            <person name="Kiss F."/>
            <person name="Koziol U."/>
            <person name="Lambert O."/>
            <person name="Liu K."/>
            <person name="Luo X."/>
            <person name="Luo Y."/>
            <person name="Macchiaroli N."/>
            <person name="Nichol S."/>
            <person name="Paps J."/>
            <person name="Parkinson J."/>
            <person name="Pouchkina-Stantcheva N."/>
            <person name="Riddiford N."/>
            <person name="Rosenzvit M."/>
            <person name="Salinas G."/>
            <person name="Wasmuth J.D."/>
            <person name="Zamanian M."/>
            <person name="Zheng Y."/>
            <person name="Cai X."/>
            <person name="Soberon X."/>
            <person name="Olson P.D."/>
            <person name="Laclette J.P."/>
            <person name="Brehm K."/>
            <person name="Berriman M."/>
            <person name="Garciarrubio A."/>
            <person name="Bobes R.J."/>
            <person name="Fragoso G."/>
            <person name="Sanchez-Flores A."/>
            <person name="Estrada K."/>
            <person name="Cevallos M.A."/>
            <person name="Morett E."/>
            <person name="Gonzalez V."/>
            <person name="Portillo T."/>
            <person name="Ochoa-Leyva A."/>
            <person name="Jose M.V."/>
            <person name="Sciutto E."/>
            <person name="Landa A."/>
            <person name="Jimenez L."/>
            <person name="Valdes V."/>
            <person name="Carrero J.C."/>
            <person name="Larralde C."/>
            <person name="Morales-Montor J."/>
            <person name="Limon-Lason J."/>
            <person name="Soberon X."/>
            <person name="Laclette J.P."/>
        </authorList>
    </citation>
    <scope>NUCLEOTIDE SEQUENCE [LARGE SCALE GENOMIC DNA]</scope>
</reference>